<dbReference type="Proteomes" id="UP000001635">
    <property type="component" value="Chromosome"/>
</dbReference>
<proteinExistence type="predicted"/>
<dbReference type="STRING" id="880070.Cycma_2243"/>
<dbReference type="EMBL" id="CP002955">
    <property type="protein sequence ID" value="AEL25985.1"/>
    <property type="molecule type" value="Genomic_DNA"/>
</dbReference>
<dbReference type="AlphaFoldDB" id="G0J4Z1"/>
<evidence type="ECO:0000313" key="1">
    <source>
        <dbReference type="EMBL" id="AEL25985.1"/>
    </source>
</evidence>
<dbReference type="RefSeq" id="WP_014020278.1">
    <property type="nucleotide sequence ID" value="NC_015914.1"/>
</dbReference>
<dbReference type="KEGG" id="cmr:Cycma_2243"/>
<evidence type="ECO:0000313" key="2">
    <source>
        <dbReference type="Proteomes" id="UP000001635"/>
    </source>
</evidence>
<reference evidence="2" key="1">
    <citation type="submission" date="2011-07" db="EMBL/GenBank/DDBJ databases">
        <title>The complete genome of Cyclobacterium marinum DSM 745.</title>
        <authorList>
            <person name="Lucas S."/>
            <person name="Han J."/>
            <person name="Lapidus A."/>
            <person name="Bruce D."/>
            <person name="Goodwin L."/>
            <person name="Pitluck S."/>
            <person name="Peters L."/>
            <person name="Kyrpides N."/>
            <person name="Mavromatis K."/>
            <person name="Ivanova N."/>
            <person name="Ovchinnikova G."/>
            <person name="Chertkov O."/>
            <person name="Detter J.C."/>
            <person name="Tapia R."/>
            <person name="Han C."/>
            <person name="Land M."/>
            <person name="Hauser L."/>
            <person name="Markowitz V."/>
            <person name="Cheng J.-F."/>
            <person name="Hugenholtz P."/>
            <person name="Woyke T."/>
            <person name="Wu D."/>
            <person name="Tindall B."/>
            <person name="Schuetze A."/>
            <person name="Brambilla E."/>
            <person name="Klenk H.-P."/>
            <person name="Eisen J.A."/>
        </authorList>
    </citation>
    <scope>NUCLEOTIDE SEQUENCE [LARGE SCALE GENOMIC DNA]</scope>
    <source>
        <strain evidence="2">ATCC 25205 / DSM 745 / LMG 13164 / NCIMB 1802</strain>
    </source>
</reference>
<gene>
    <name evidence="1" type="ordered locus">Cycma_2243</name>
</gene>
<sequence>MKNLNHILQNKKLKVNYYENFLERLKKINDELEEVKKSLPNIRDINKDSKTETSK</sequence>
<name>G0J4Z1_CYCMS</name>
<accession>G0J4Z1</accession>
<dbReference type="HOGENOM" id="CLU_3024567_0_0_10"/>
<protein>
    <submittedName>
        <fullName evidence="1">Uncharacterized protein</fullName>
    </submittedName>
</protein>
<organism evidence="1 2">
    <name type="scientific">Cyclobacterium marinum (strain ATCC 25205 / DSM 745 / LMG 13164 / NCIMB 1802)</name>
    <name type="common">Flectobacillus marinus</name>
    <dbReference type="NCBI Taxonomy" id="880070"/>
    <lineage>
        <taxon>Bacteria</taxon>
        <taxon>Pseudomonadati</taxon>
        <taxon>Bacteroidota</taxon>
        <taxon>Cytophagia</taxon>
        <taxon>Cytophagales</taxon>
        <taxon>Cyclobacteriaceae</taxon>
        <taxon>Cyclobacterium</taxon>
    </lineage>
</organism>
<keyword evidence="2" id="KW-1185">Reference proteome</keyword>